<protein>
    <submittedName>
        <fullName evidence="6">Ubiquinone/menaquinone biosynthesis methyltransferase</fullName>
        <ecNumber evidence="6">2.1.1.95</ecNumber>
    </submittedName>
</protein>
<keyword evidence="1 4" id="KW-0489">Methyltransferase</keyword>
<dbReference type="PROSITE" id="PS51581">
    <property type="entry name" value="SAM_GTMT"/>
    <property type="match status" value="1"/>
</dbReference>
<dbReference type="AlphaFoldDB" id="U5QHA9"/>
<feature type="region of interest" description="SAM motif II" evidence="4">
    <location>
        <begin position="130"/>
        <end position="138"/>
    </location>
</feature>
<dbReference type="EC" id="2.1.1.95" evidence="6"/>
<comment type="similarity">
    <text evidence="4">Belongs to the class I-like SAM-binding methyltransferase superfamily. gTMT family.</text>
</comment>
<dbReference type="GO" id="GO:0008757">
    <property type="term" value="F:S-adenosylmethionine-dependent methyltransferase activity"/>
    <property type="evidence" value="ECO:0007669"/>
    <property type="project" value="InterPro"/>
</dbReference>
<dbReference type="RefSeq" id="WP_023172100.1">
    <property type="nucleotide sequence ID" value="NC_022600.1"/>
</dbReference>
<reference evidence="6 7" key="1">
    <citation type="journal article" date="2013" name="PLoS ONE">
        <title>Cultivation and Complete Genome Sequencing of Gloeobacter kilaueensis sp. nov., from a Lava Cave in Kilauea Caldera, Hawai'i.</title>
        <authorList>
            <person name="Saw J.H."/>
            <person name="Schatz M."/>
            <person name="Brown M.V."/>
            <person name="Kunkel D.D."/>
            <person name="Foster J.S."/>
            <person name="Shick H."/>
            <person name="Christensen S."/>
            <person name="Hou S."/>
            <person name="Wan X."/>
            <person name="Donachie S.P."/>
        </authorList>
    </citation>
    <scope>NUCLEOTIDE SEQUENCE [LARGE SCALE GENOMIC DNA]</scope>
    <source>
        <strain evidence="7">JS</strain>
    </source>
</reference>
<accession>U5QHA9</accession>
<evidence type="ECO:0000256" key="1">
    <source>
        <dbReference type="ARBA" id="ARBA00022603"/>
    </source>
</evidence>
<keyword evidence="6" id="KW-0830">Ubiquinone</keyword>
<dbReference type="InterPro" id="IPR029063">
    <property type="entry name" value="SAM-dependent_MTases_sf"/>
</dbReference>
<keyword evidence="3 4" id="KW-0949">S-adenosyl-L-methionine</keyword>
<dbReference type="EMBL" id="CP003587">
    <property type="protein sequence ID" value="AGY57050.1"/>
    <property type="molecule type" value="Genomic_DNA"/>
</dbReference>
<feature type="region of interest" description="SAM motif III" evidence="4">
    <location>
        <begin position="157"/>
        <end position="166"/>
    </location>
</feature>
<dbReference type="InterPro" id="IPR050447">
    <property type="entry name" value="Erg6_SMT_methyltransf"/>
</dbReference>
<dbReference type="GO" id="GO:0050342">
    <property type="term" value="F:tocopherol C-methyltransferase activity"/>
    <property type="evidence" value="ECO:0007669"/>
    <property type="project" value="UniProtKB-EC"/>
</dbReference>
<dbReference type="SUPFAM" id="SSF53335">
    <property type="entry name" value="S-adenosyl-L-methionine-dependent methyltransferases"/>
    <property type="match status" value="1"/>
</dbReference>
<feature type="domain" description="Methyltransferase type 11" evidence="5">
    <location>
        <begin position="68"/>
        <end position="166"/>
    </location>
</feature>
<evidence type="ECO:0000313" key="7">
    <source>
        <dbReference type="Proteomes" id="UP000017396"/>
    </source>
</evidence>
<keyword evidence="7" id="KW-1185">Reference proteome</keyword>
<name>U5QHA9_GLOK1</name>
<evidence type="ECO:0000256" key="4">
    <source>
        <dbReference type="PROSITE-ProRule" id="PRU00914"/>
    </source>
</evidence>
<evidence type="ECO:0000256" key="2">
    <source>
        <dbReference type="ARBA" id="ARBA00022679"/>
    </source>
</evidence>
<dbReference type="STRING" id="1183438.GKIL_0804"/>
<dbReference type="Proteomes" id="UP000017396">
    <property type="component" value="Chromosome"/>
</dbReference>
<dbReference type="Gene3D" id="3.40.50.150">
    <property type="entry name" value="Vaccinia Virus protein VP39"/>
    <property type="match status" value="1"/>
</dbReference>
<organism evidence="6 7">
    <name type="scientific">Gloeobacter kilaueensis (strain ATCC BAA-2537 / CCAP 1431/1 / ULC 316 / JS1)</name>
    <dbReference type="NCBI Taxonomy" id="1183438"/>
    <lineage>
        <taxon>Bacteria</taxon>
        <taxon>Bacillati</taxon>
        <taxon>Cyanobacteriota</taxon>
        <taxon>Cyanophyceae</taxon>
        <taxon>Gloeobacterales</taxon>
        <taxon>Gloeobacteraceae</taxon>
        <taxon>Gloeobacter</taxon>
    </lineage>
</organism>
<evidence type="ECO:0000256" key="3">
    <source>
        <dbReference type="ARBA" id="ARBA00022691"/>
    </source>
</evidence>
<feature type="region of interest" description="SAM motif I" evidence="4">
    <location>
        <begin position="67"/>
        <end position="76"/>
    </location>
</feature>
<dbReference type="CDD" id="cd02440">
    <property type="entry name" value="AdoMet_MTases"/>
    <property type="match status" value="1"/>
</dbReference>
<dbReference type="KEGG" id="glj:GKIL_0804"/>
<dbReference type="OrthoDB" id="9769602at2"/>
<dbReference type="InterPro" id="IPR025774">
    <property type="entry name" value="PiNMT-like"/>
</dbReference>
<dbReference type="Pfam" id="PF08241">
    <property type="entry name" value="Methyltransf_11"/>
    <property type="match status" value="1"/>
</dbReference>
<dbReference type="eggNOG" id="COG2226">
    <property type="taxonomic scope" value="Bacteria"/>
</dbReference>
<dbReference type="PANTHER" id="PTHR44068">
    <property type="entry name" value="ZGC:194242"/>
    <property type="match status" value="1"/>
</dbReference>
<evidence type="ECO:0000313" key="6">
    <source>
        <dbReference type="EMBL" id="AGY57050.1"/>
    </source>
</evidence>
<keyword evidence="2 4" id="KW-0808">Transferase</keyword>
<evidence type="ECO:0000259" key="5">
    <source>
        <dbReference type="Pfam" id="PF08241"/>
    </source>
</evidence>
<gene>
    <name evidence="6" type="primary">ubiE</name>
    <name evidence="6" type="ORF">GKIL_0804</name>
</gene>
<dbReference type="HOGENOM" id="CLU_039068_0_1_3"/>
<dbReference type="PATRIC" id="fig|1183438.3.peg.796"/>
<proteinExistence type="inferred from homology"/>
<dbReference type="PANTHER" id="PTHR44068:SF11">
    <property type="entry name" value="GERANYL DIPHOSPHATE 2-C-METHYLTRANSFERASE"/>
    <property type="match status" value="1"/>
</dbReference>
<sequence length="282" mass="31527">MIERKGLNEGIRRFYDASSGLWEEVWGEHMHHGYWEAGEQTKDRRLAQVDLIVRLIDWAAIGTPTSILDVGCGIGGSSLYLAERFGAQVRGITLSPVQCARAQVRAAERGLQAQAQFSVADAHQLPFADASFDLVWSLESGEHMADKAQFLGECYRVLKPGGQLLFVTWCCRHGELTAREQSWLAAIYRIYHLPYILSIESYADLLVKSGFQGVQQANWSERVARFWSLVIDSALDPAVFLKVIAQGPEVIKGALAMQLMRRAYAKNLLRFGVFTAYKGTGR</sequence>
<dbReference type="GO" id="GO:0032259">
    <property type="term" value="P:methylation"/>
    <property type="evidence" value="ECO:0007669"/>
    <property type="project" value="UniProtKB-UniRule"/>
</dbReference>
<dbReference type="InterPro" id="IPR013216">
    <property type="entry name" value="Methyltransf_11"/>
</dbReference>